<dbReference type="Pfam" id="PF01885">
    <property type="entry name" value="PTS_2-RNA"/>
    <property type="match status" value="1"/>
</dbReference>
<dbReference type="GO" id="GO:0016740">
    <property type="term" value="F:transferase activity"/>
    <property type="evidence" value="ECO:0007669"/>
    <property type="project" value="InterPro"/>
</dbReference>
<dbReference type="STRING" id="177199.A0A420Y3W5"/>
<sequence length="329" mass="35158">MATAVLVPVSAINLNGGVLPSSAITQPHSPRHGRSRGASISKGKGGRSRGYSLVDDRETTVSKAVIFVLKRVGTVKEQEEDGASVSDEGTDDGTIIADADGWVAVDDVLTHQRVSALGVTLPELQMLASSPSPSKTRQLSLRPSPSSPEKYQIRRVPKAATSPPTTEQSQATDKSSSWRRITADMEDLPEFVIYETSYPKYHLILTSGLIKRAGGQPNLSFVEETSRSPSADVSIWIHLPSALQSHPDIVWQRTESGTVITADEVPSSVWKRAVARRGDLGVLYEDGVVRKEVPVGLRGKGVKARKGKGVLKSKAGVVEDGSDSGSVSE</sequence>
<dbReference type="InterPro" id="IPR002745">
    <property type="entry name" value="Ptrans_KptA/Tpt1"/>
</dbReference>
<evidence type="ECO:0000313" key="2">
    <source>
        <dbReference type="EMBL" id="RKU42584.1"/>
    </source>
</evidence>
<evidence type="ECO:0000313" key="3">
    <source>
        <dbReference type="Proteomes" id="UP000275385"/>
    </source>
</evidence>
<feature type="compositionally biased region" description="Polar residues" evidence="1">
    <location>
        <begin position="128"/>
        <end position="141"/>
    </location>
</feature>
<protein>
    <submittedName>
        <fullName evidence="2">Uncharacterized protein</fullName>
    </submittedName>
</protein>
<dbReference type="OrthoDB" id="419694at2759"/>
<gene>
    <name evidence="2" type="ORF">DL546_003584</name>
</gene>
<evidence type="ECO:0000256" key="1">
    <source>
        <dbReference type="SAM" id="MobiDB-lite"/>
    </source>
</evidence>
<feature type="region of interest" description="Disordered" evidence="1">
    <location>
        <begin position="18"/>
        <end position="54"/>
    </location>
</feature>
<proteinExistence type="predicted"/>
<dbReference type="EMBL" id="QVQW01000054">
    <property type="protein sequence ID" value="RKU42584.1"/>
    <property type="molecule type" value="Genomic_DNA"/>
</dbReference>
<name>A0A420Y3W5_9PEZI</name>
<feature type="region of interest" description="Disordered" evidence="1">
    <location>
        <begin position="128"/>
        <end position="180"/>
    </location>
</feature>
<dbReference type="AlphaFoldDB" id="A0A420Y3W5"/>
<accession>A0A420Y3W5</accession>
<keyword evidence="3" id="KW-1185">Reference proteome</keyword>
<dbReference type="Proteomes" id="UP000275385">
    <property type="component" value="Unassembled WGS sequence"/>
</dbReference>
<organism evidence="2 3">
    <name type="scientific">Coniochaeta pulveracea</name>
    <dbReference type="NCBI Taxonomy" id="177199"/>
    <lineage>
        <taxon>Eukaryota</taxon>
        <taxon>Fungi</taxon>
        <taxon>Dikarya</taxon>
        <taxon>Ascomycota</taxon>
        <taxon>Pezizomycotina</taxon>
        <taxon>Sordariomycetes</taxon>
        <taxon>Sordariomycetidae</taxon>
        <taxon>Coniochaetales</taxon>
        <taxon>Coniochaetaceae</taxon>
        <taxon>Coniochaeta</taxon>
    </lineage>
</organism>
<reference evidence="2 3" key="1">
    <citation type="submission" date="2018-08" db="EMBL/GenBank/DDBJ databases">
        <title>Draft genome of the lignicolous fungus Coniochaeta pulveracea.</title>
        <authorList>
            <person name="Borstlap C.J."/>
            <person name="De Witt R.N."/>
            <person name="Botha A."/>
            <person name="Volschenk H."/>
        </authorList>
    </citation>
    <scope>NUCLEOTIDE SEQUENCE [LARGE SCALE GENOMIC DNA]</scope>
    <source>
        <strain evidence="2 3">CAB683</strain>
    </source>
</reference>
<feature type="compositionally biased region" description="Polar residues" evidence="1">
    <location>
        <begin position="162"/>
        <end position="179"/>
    </location>
</feature>
<comment type="caution">
    <text evidence="2">The sequence shown here is derived from an EMBL/GenBank/DDBJ whole genome shotgun (WGS) entry which is preliminary data.</text>
</comment>